<sequence length="197" mass="21735">MSLEPVVNAPVIFRHALSLFPAYSAEIEDFGSDATGRFSEELFAARIADSRETCEMYLDMYDADPTAFLVLFHAACDPLNKATLAMLAGNRDVDSEDKNYRHAGCRPFFWDDAAPMLRCLEESGRADVSEIQLLAVMLSGMFLVSRAQDADSASIASCFNGGDDTLSMTHLESEDDDDDEGNLGDGELDDFEELRFD</sequence>
<evidence type="ECO:0000256" key="1">
    <source>
        <dbReference type="SAM" id="MobiDB-lite"/>
    </source>
</evidence>
<dbReference type="Proteomes" id="UP000193925">
    <property type="component" value="Chromosome AFERRI"/>
</dbReference>
<reference evidence="2" key="2">
    <citation type="submission" date="2014-07" db="EMBL/GenBank/DDBJ databases">
        <title>Initial genome analysis of the psychrotolerant acidophile Acidithiobacillus ferrivorans CF27: insights into iron and sulfur oxidation pathways and into biofilm formation.</title>
        <authorList>
            <person name="Talla E."/>
            <person name="Hedrich S."/>
            <person name="Mangenot S."/>
            <person name="Ji B."/>
            <person name="Johnson D.B."/>
            <person name="Barbe V."/>
            <person name="Bonnefoy V."/>
        </authorList>
    </citation>
    <scope>NUCLEOTIDE SEQUENCE [LARGE SCALE GENOMIC DNA]</scope>
    <source>
        <strain evidence="2">CF27</strain>
    </source>
</reference>
<dbReference type="RefSeq" id="WP_035193009.1">
    <property type="nucleotide sequence ID" value="NZ_CCCS020000035.1"/>
</dbReference>
<dbReference type="EMBL" id="CCCS020000035">
    <property type="protein sequence ID" value="CDQ10500.1"/>
    <property type="molecule type" value="Genomic_DNA"/>
</dbReference>
<proteinExistence type="predicted"/>
<evidence type="ECO:0000313" key="2">
    <source>
        <dbReference type="EMBL" id="CDQ10500.1"/>
    </source>
</evidence>
<reference evidence="3 4" key="3">
    <citation type="submission" date="2017-03" db="EMBL/GenBank/DDBJ databases">
        <authorList>
            <person name="Regsiter A."/>
            <person name="William W."/>
        </authorList>
    </citation>
    <scope>NUCLEOTIDE SEQUENCE [LARGE SCALE GENOMIC DNA]</scope>
    <source>
        <strain evidence="3">PRJEB5721</strain>
    </source>
</reference>
<protein>
    <submittedName>
        <fullName evidence="2">Uncharacterized protein</fullName>
    </submittedName>
</protein>
<feature type="region of interest" description="Disordered" evidence="1">
    <location>
        <begin position="167"/>
        <end position="197"/>
    </location>
</feature>
<feature type="compositionally biased region" description="Acidic residues" evidence="1">
    <location>
        <begin position="173"/>
        <end position="197"/>
    </location>
</feature>
<dbReference type="AlphaFoldDB" id="A0A060UQ26"/>
<reference evidence="2" key="1">
    <citation type="submission" date="2014-03" db="EMBL/GenBank/DDBJ databases">
        <authorList>
            <person name="Genoscope - CEA"/>
        </authorList>
    </citation>
    <scope>NUCLEOTIDE SEQUENCE [LARGE SCALE GENOMIC DNA]</scope>
    <source>
        <strain evidence="2">CF27</strain>
    </source>
</reference>
<gene>
    <name evidence="3" type="ORF">AFERRI_10563</name>
    <name evidence="2" type="ORF">AFERRI_400281</name>
</gene>
<name>A0A060UQ26_9PROT</name>
<accession>A0A060UQ26</accession>
<keyword evidence="4" id="KW-1185">Reference proteome</keyword>
<evidence type="ECO:0000313" key="4">
    <source>
        <dbReference type="Proteomes" id="UP000193925"/>
    </source>
</evidence>
<organism evidence="2">
    <name type="scientific">Acidithiobacillus ferrivorans</name>
    <dbReference type="NCBI Taxonomy" id="160808"/>
    <lineage>
        <taxon>Bacteria</taxon>
        <taxon>Pseudomonadati</taxon>
        <taxon>Pseudomonadota</taxon>
        <taxon>Acidithiobacillia</taxon>
        <taxon>Acidithiobacillales</taxon>
        <taxon>Acidithiobacillaceae</taxon>
        <taxon>Acidithiobacillus</taxon>
    </lineage>
</organism>
<dbReference type="EMBL" id="LT841305">
    <property type="protein sequence ID" value="SMH64530.1"/>
    <property type="molecule type" value="Genomic_DNA"/>
</dbReference>
<evidence type="ECO:0000313" key="3">
    <source>
        <dbReference type="EMBL" id="SMH64530.1"/>
    </source>
</evidence>